<keyword evidence="2" id="KW-0808">Transferase</keyword>
<keyword evidence="6" id="KW-1185">Reference proteome</keyword>
<proteinExistence type="inferred from homology"/>
<sequence>MHQYYAMFNAARIPARQKDVIQRFFCTEREGQCSSEVVVLCRGNVWIIETMQNNEVLPPDIFLHQLKYIYEHSKVVRYSILSLTTLQRDQWADARIHLQSLSESNASNLARIEQTIFAISLTDETFSHSDDVIRYGLTGDARAQWVDKSMNFFFHKDGRVGTQAEHSNVDAIVILDASDLSSKVSRKDIWRPQEMEYRKPIKIDFTMDAALESAAENGEKVFKEIGSTLTGKSLNFELFGNERFKLSKVYGDTIVQMALQLAFYRTHKKLAPAYETASTRRFFLGRTETVRSCTAPLAKLVRLIIDDNAEAYAIQNAVLKATFIEAYETHNRLMAEAMEGRGHFIGYDVDGSYGYVAPMCEDGYGVFYKIGPDRIIMALSAFTTSKLTNLERMIANIHWSLDHLSQFFPSTSKM</sequence>
<dbReference type="Gene3D" id="3.30.559.70">
    <property type="entry name" value="Choline/Carnitine o-acyltransferase, domain 2"/>
    <property type="match status" value="1"/>
</dbReference>
<dbReference type="PANTHER" id="PTHR22589:SF67">
    <property type="entry name" value="PEROXISOMAL CARNITINE O-OCTANOYLTRANSFERASE"/>
    <property type="match status" value="1"/>
</dbReference>
<reference evidence="7" key="1">
    <citation type="submission" date="2017-02" db="UniProtKB">
        <authorList>
            <consortium name="WormBaseParasite"/>
        </authorList>
    </citation>
    <scope>IDENTIFICATION</scope>
</reference>
<dbReference type="AlphaFoldDB" id="A0A0M3I121"/>
<feature type="domain" description="Choline/carnitine acyltransferase" evidence="5">
    <location>
        <begin position="1"/>
        <end position="343"/>
    </location>
</feature>
<dbReference type="InterPro" id="IPR042231">
    <property type="entry name" value="Cho/carn_acyl_trans_2"/>
</dbReference>
<dbReference type="InterPro" id="IPR000542">
    <property type="entry name" value="Carn_acyl_trans"/>
</dbReference>
<dbReference type="GO" id="GO:0008458">
    <property type="term" value="F:carnitine O-octanoyltransferase activity"/>
    <property type="evidence" value="ECO:0007669"/>
    <property type="project" value="TreeGrafter"/>
</dbReference>
<dbReference type="GO" id="GO:0005777">
    <property type="term" value="C:peroxisome"/>
    <property type="evidence" value="ECO:0007669"/>
    <property type="project" value="TreeGrafter"/>
</dbReference>
<dbReference type="WBParaSite" id="ALUE_0000991601-mRNA-1">
    <property type="protein sequence ID" value="ALUE_0000991601-mRNA-1"/>
    <property type="gene ID" value="ALUE_0000991601"/>
</dbReference>
<dbReference type="PANTHER" id="PTHR22589">
    <property type="entry name" value="CARNITINE O-ACYLTRANSFERASE"/>
    <property type="match status" value="1"/>
</dbReference>
<evidence type="ECO:0000256" key="1">
    <source>
        <dbReference type="ARBA" id="ARBA00005232"/>
    </source>
</evidence>
<evidence type="ECO:0000259" key="5">
    <source>
        <dbReference type="Pfam" id="PF00755"/>
    </source>
</evidence>
<evidence type="ECO:0000256" key="2">
    <source>
        <dbReference type="ARBA" id="ARBA00022679"/>
    </source>
</evidence>
<dbReference type="Pfam" id="PF00755">
    <property type="entry name" value="Carn_acyltransf"/>
    <property type="match status" value="2"/>
</dbReference>
<name>A0A0M3I121_ASCLU</name>
<feature type="active site" description="Proton acceptor" evidence="4">
    <location>
        <position position="166"/>
    </location>
</feature>
<dbReference type="InterPro" id="IPR023213">
    <property type="entry name" value="CAT-like_dom_sf"/>
</dbReference>
<dbReference type="Gene3D" id="3.30.559.10">
    <property type="entry name" value="Chloramphenicol acetyltransferase-like domain"/>
    <property type="match status" value="1"/>
</dbReference>
<evidence type="ECO:0000313" key="7">
    <source>
        <dbReference type="WBParaSite" id="ALUE_0000991601-mRNA-1"/>
    </source>
</evidence>
<evidence type="ECO:0000313" key="6">
    <source>
        <dbReference type="Proteomes" id="UP000036681"/>
    </source>
</evidence>
<organism evidence="6 7">
    <name type="scientific">Ascaris lumbricoides</name>
    <name type="common">Giant roundworm</name>
    <dbReference type="NCBI Taxonomy" id="6252"/>
    <lineage>
        <taxon>Eukaryota</taxon>
        <taxon>Metazoa</taxon>
        <taxon>Ecdysozoa</taxon>
        <taxon>Nematoda</taxon>
        <taxon>Chromadorea</taxon>
        <taxon>Rhabditida</taxon>
        <taxon>Spirurina</taxon>
        <taxon>Ascaridomorpha</taxon>
        <taxon>Ascaridoidea</taxon>
        <taxon>Ascarididae</taxon>
        <taxon>Ascaris</taxon>
    </lineage>
</organism>
<evidence type="ECO:0000256" key="4">
    <source>
        <dbReference type="PIRSR" id="PIRSR600542-1"/>
    </source>
</evidence>
<feature type="domain" description="Choline/carnitine acyltransferase" evidence="5">
    <location>
        <begin position="353"/>
        <end position="398"/>
    </location>
</feature>
<dbReference type="SUPFAM" id="SSF52777">
    <property type="entry name" value="CoA-dependent acyltransferases"/>
    <property type="match status" value="2"/>
</dbReference>
<accession>A0A0M3I121</accession>
<evidence type="ECO:0000256" key="3">
    <source>
        <dbReference type="ARBA" id="ARBA00023315"/>
    </source>
</evidence>
<comment type="similarity">
    <text evidence="1">Belongs to the carnitine/choline acetyltransferase family.</text>
</comment>
<keyword evidence="3" id="KW-0012">Acyltransferase</keyword>
<dbReference type="Proteomes" id="UP000036681">
    <property type="component" value="Unplaced"/>
</dbReference>
<protein>
    <submittedName>
        <fullName evidence="7">Carn_acyltransf domain-containing protein</fullName>
    </submittedName>
</protein>
<dbReference type="InterPro" id="IPR039551">
    <property type="entry name" value="Cho/carn_acyl_trans"/>
</dbReference>